<dbReference type="OrthoDB" id="196472at2"/>
<keyword evidence="3" id="KW-1185">Reference proteome</keyword>
<dbReference type="GO" id="GO:0009055">
    <property type="term" value="F:electron transfer activity"/>
    <property type="evidence" value="ECO:0007669"/>
    <property type="project" value="InterPro"/>
</dbReference>
<dbReference type="InterPro" id="IPR018588">
    <property type="entry name" value="Dihaem_cytochrome-c"/>
</dbReference>
<gene>
    <name evidence="2" type="ORF">CQA58_05165</name>
</gene>
<feature type="signal peptide" evidence="1">
    <location>
        <begin position="1"/>
        <end position="18"/>
    </location>
</feature>
<organism evidence="2 3">
    <name type="scientific">Helicobacter brantae</name>
    <dbReference type="NCBI Taxonomy" id="375927"/>
    <lineage>
        <taxon>Bacteria</taxon>
        <taxon>Pseudomonadati</taxon>
        <taxon>Campylobacterota</taxon>
        <taxon>Epsilonproteobacteria</taxon>
        <taxon>Campylobacterales</taxon>
        <taxon>Helicobacteraceae</taxon>
        <taxon>Helicobacter</taxon>
    </lineage>
</organism>
<keyword evidence="1" id="KW-0732">Signal</keyword>
<dbReference type="InterPro" id="IPR036909">
    <property type="entry name" value="Cyt_c-like_dom_sf"/>
</dbReference>
<evidence type="ECO:0000256" key="1">
    <source>
        <dbReference type="SAM" id="SignalP"/>
    </source>
</evidence>
<dbReference type="Proteomes" id="UP000257045">
    <property type="component" value="Unassembled WGS sequence"/>
</dbReference>
<name>A0A3D8IZ63_9HELI</name>
<evidence type="ECO:0000313" key="3">
    <source>
        <dbReference type="Proteomes" id="UP000257045"/>
    </source>
</evidence>
<proteinExistence type="predicted"/>
<dbReference type="EMBL" id="NXLV01000008">
    <property type="protein sequence ID" value="RDU70562.1"/>
    <property type="molecule type" value="Genomic_DNA"/>
</dbReference>
<accession>A0A3D8IZ63</accession>
<dbReference type="RefSeq" id="WP_115569657.1">
    <property type="nucleotide sequence ID" value="NZ_NXLV01000008.1"/>
</dbReference>
<feature type="chain" id="PRO_5017611302" evidence="1">
    <location>
        <begin position="19"/>
        <end position="169"/>
    </location>
</feature>
<protein>
    <submittedName>
        <fullName evidence="2">Cytochrome C</fullName>
    </submittedName>
</protein>
<dbReference type="Gene3D" id="1.10.760.10">
    <property type="entry name" value="Cytochrome c-like domain"/>
    <property type="match status" value="1"/>
</dbReference>
<sequence length="169" mass="19420">MKNFIAFSLIFTTSLLCAKGFGDKNFAPANDPLYQKECASCHFAYQPALLPKASWQEMMKTLENHYGVDASIDEEDSQKITEYLSANSMESSNSRRAKKAQRSINPNVIYTQIQQIPYFEKKHRKIPQNLINQKEVKSLSRCASCHKEADRGIYDDKNVIIPNYGRWDD</sequence>
<reference evidence="2 3" key="1">
    <citation type="submission" date="2018-04" db="EMBL/GenBank/DDBJ databases">
        <title>Novel Campyloabacter and Helicobacter Species and Strains.</title>
        <authorList>
            <person name="Mannion A.J."/>
            <person name="Shen Z."/>
            <person name="Fox J.G."/>
        </authorList>
    </citation>
    <scope>NUCLEOTIDE SEQUENCE [LARGE SCALE GENOMIC DNA]</scope>
    <source>
        <strain evidence="2 3">MIT 04-9366</strain>
    </source>
</reference>
<dbReference type="GO" id="GO:0020037">
    <property type="term" value="F:heme binding"/>
    <property type="evidence" value="ECO:0007669"/>
    <property type="project" value="InterPro"/>
</dbReference>
<dbReference type="AlphaFoldDB" id="A0A3D8IZ63"/>
<comment type="caution">
    <text evidence="2">The sequence shown here is derived from an EMBL/GenBank/DDBJ whole genome shotgun (WGS) entry which is preliminary data.</text>
</comment>
<dbReference type="Pfam" id="PF09626">
    <property type="entry name" value="DHC"/>
    <property type="match status" value="1"/>
</dbReference>
<evidence type="ECO:0000313" key="2">
    <source>
        <dbReference type="EMBL" id="RDU70562.1"/>
    </source>
</evidence>